<protein>
    <submittedName>
        <fullName evidence="3">ABC transporter substrate-binding protein</fullName>
    </submittedName>
</protein>
<feature type="chain" id="PRO_5020208178" evidence="2">
    <location>
        <begin position="19"/>
        <end position="345"/>
    </location>
</feature>
<evidence type="ECO:0000256" key="1">
    <source>
        <dbReference type="ARBA" id="ARBA00022729"/>
    </source>
</evidence>
<proteinExistence type="predicted"/>
<feature type="signal peptide" evidence="2">
    <location>
        <begin position="1"/>
        <end position="18"/>
    </location>
</feature>
<reference evidence="3 4" key="1">
    <citation type="submission" date="2019-04" db="EMBL/GenBank/DDBJ databases">
        <authorList>
            <person name="Li J."/>
        </authorList>
    </citation>
    <scope>NUCLEOTIDE SEQUENCE [LARGE SCALE GENOMIC DNA]</scope>
    <source>
        <strain evidence="3 4">CCTCC AB2016182</strain>
    </source>
</reference>
<dbReference type="Proteomes" id="UP000306223">
    <property type="component" value="Unassembled WGS sequence"/>
</dbReference>
<dbReference type="SUPFAM" id="SSF53850">
    <property type="entry name" value="Periplasmic binding protein-like II"/>
    <property type="match status" value="1"/>
</dbReference>
<accession>A0A4U0QXV8</accession>
<dbReference type="PANTHER" id="PTHR30006:SF25">
    <property type="entry name" value="PHOSPHOGLYCERATE TRANSPORT REGULATORY PROTEIN PGTC"/>
    <property type="match status" value="1"/>
</dbReference>
<organism evidence="3 4">
    <name type="scientific">Paracoccus hibiscisoli</name>
    <dbReference type="NCBI Taxonomy" id="2023261"/>
    <lineage>
        <taxon>Bacteria</taxon>
        <taxon>Pseudomonadati</taxon>
        <taxon>Pseudomonadota</taxon>
        <taxon>Alphaproteobacteria</taxon>
        <taxon>Rhodobacterales</taxon>
        <taxon>Paracoccaceae</taxon>
        <taxon>Paracoccus</taxon>
    </lineage>
</organism>
<evidence type="ECO:0000256" key="2">
    <source>
        <dbReference type="SAM" id="SignalP"/>
    </source>
</evidence>
<dbReference type="PANTHER" id="PTHR30006">
    <property type="entry name" value="THIAMINE-BINDING PERIPLASMIC PROTEIN-RELATED"/>
    <property type="match status" value="1"/>
</dbReference>
<sequence>MRRLVLAAGLILAGLAPARSFEIEAERLFGPPDGAVIQVLSTTDTQAFAPVLADFAARHPGHAIRYVQASSTQIQQAIAQEGARFDMVISSAMDLQMRLVNDGYAASAAPHAPDLPPWARWRDQLWGIALEPVVTLASRQAFVDIPVPRTRRDLIAALRANPARFQGRVATYDPRIAGVGYFLLAQDDQVSDGFWRLAEVMGRLNAQLYCCSGDMIDDLRAGRLSVVYNVVASYAARYRPDDPDLIQIADEDYTLAIVRSAFLPVDAPDPAGGRLLLSYLLSPPAQALIEAASGVSLTRSAATAPSLRPIRLDAGLLVYSDRLRRGGLLAEWQAALIQPSTPPAR</sequence>
<dbReference type="Pfam" id="PF13531">
    <property type="entry name" value="SBP_bac_11"/>
    <property type="match status" value="1"/>
</dbReference>
<dbReference type="GO" id="GO:0030288">
    <property type="term" value="C:outer membrane-bounded periplasmic space"/>
    <property type="evidence" value="ECO:0007669"/>
    <property type="project" value="TreeGrafter"/>
</dbReference>
<dbReference type="RefSeq" id="WP_136855211.1">
    <property type="nucleotide sequence ID" value="NZ_SUNH01000004.1"/>
</dbReference>
<dbReference type="EMBL" id="SUNH01000004">
    <property type="protein sequence ID" value="TJZ87153.1"/>
    <property type="molecule type" value="Genomic_DNA"/>
</dbReference>
<keyword evidence="1 2" id="KW-0732">Signal</keyword>
<dbReference type="AlphaFoldDB" id="A0A4U0QXV8"/>
<evidence type="ECO:0000313" key="4">
    <source>
        <dbReference type="Proteomes" id="UP000306223"/>
    </source>
</evidence>
<comment type="caution">
    <text evidence="3">The sequence shown here is derived from an EMBL/GenBank/DDBJ whole genome shotgun (WGS) entry which is preliminary data.</text>
</comment>
<gene>
    <name evidence="3" type="ORF">FA740_02575</name>
</gene>
<dbReference type="OrthoDB" id="8673316at2"/>
<evidence type="ECO:0000313" key="3">
    <source>
        <dbReference type="EMBL" id="TJZ87153.1"/>
    </source>
</evidence>
<name>A0A4U0QXV8_9RHOB</name>
<keyword evidence="4" id="KW-1185">Reference proteome</keyword>
<dbReference type="Gene3D" id="3.40.190.10">
    <property type="entry name" value="Periplasmic binding protein-like II"/>
    <property type="match status" value="2"/>
</dbReference>